<feature type="domain" description="Peptidase M16 N-terminal" evidence="8">
    <location>
        <begin position="72"/>
        <end position="106"/>
    </location>
</feature>
<keyword evidence="4" id="KW-0378">Hydrolase</keyword>
<evidence type="ECO:0000259" key="8">
    <source>
        <dbReference type="Pfam" id="PF00675"/>
    </source>
</evidence>
<dbReference type="AlphaFoldDB" id="A0A6A5AR58"/>
<keyword evidence="3" id="KW-0479">Metal-binding</keyword>
<proteinExistence type="inferred from homology"/>
<dbReference type="GO" id="GO:0008237">
    <property type="term" value="F:metallopeptidase activity"/>
    <property type="evidence" value="ECO:0007669"/>
    <property type="project" value="UniProtKB-KW"/>
</dbReference>
<name>A0A6A5AR58_APHAT</name>
<dbReference type="SUPFAM" id="SSF63411">
    <property type="entry name" value="LuxS/MPP-like metallohydrolase"/>
    <property type="match status" value="1"/>
</dbReference>
<dbReference type="GO" id="GO:0006508">
    <property type="term" value="P:proteolysis"/>
    <property type="evidence" value="ECO:0007669"/>
    <property type="project" value="UniProtKB-KW"/>
</dbReference>
<evidence type="ECO:0000256" key="7">
    <source>
        <dbReference type="SAM" id="MobiDB-lite"/>
    </source>
</evidence>
<accession>A0A6A5AR58</accession>
<evidence type="ECO:0000256" key="6">
    <source>
        <dbReference type="ARBA" id="ARBA00023049"/>
    </source>
</evidence>
<keyword evidence="5" id="KW-0862">Zinc</keyword>
<keyword evidence="6" id="KW-0482">Metalloprotease</keyword>
<keyword evidence="2" id="KW-0645">Protease</keyword>
<reference evidence="9 10" key="1">
    <citation type="submission" date="2019-06" db="EMBL/GenBank/DDBJ databases">
        <title>Genomics analysis of Aphanomyces spp. identifies a new class of oomycete effector associated with host adaptation.</title>
        <authorList>
            <person name="Gaulin E."/>
        </authorList>
    </citation>
    <scope>NUCLEOTIDE SEQUENCE [LARGE SCALE GENOMIC DNA]</scope>
    <source>
        <strain evidence="9 10">E</strain>
    </source>
</reference>
<dbReference type="InterPro" id="IPR011765">
    <property type="entry name" value="Pept_M16_N"/>
</dbReference>
<dbReference type="GO" id="GO:0046872">
    <property type="term" value="F:metal ion binding"/>
    <property type="evidence" value="ECO:0007669"/>
    <property type="project" value="UniProtKB-KW"/>
</dbReference>
<protein>
    <recommendedName>
        <fullName evidence="8">Peptidase M16 N-terminal domain-containing protein</fullName>
    </recommendedName>
</protein>
<evidence type="ECO:0000313" key="9">
    <source>
        <dbReference type="EMBL" id="KAF0759645.1"/>
    </source>
</evidence>
<evidence type="ECO:0000256" key="5">
    <source>
        <dbReference type="ARBA" id="ARBA00022833"/>
    </source>
</evidence>
<dbReference type="InterPro" id="IPR011249">
    <property type="entry name" value="Metalloenz_LuxS/M16"/>
</dbReference>
<dbReference type="EMBL" id="VJMI01009131">
    <property type="protein sequence ID" value="KAF0759645.1"/>
    <property type="molecule type" value="Genomic_DNA"/>
</dbReference>
<organism evidence="9 10">
    <name type="scientific">Aphanomyces astaci</name>
    <name type="common">Crayfish plague agent</name>
    <dbReference type="NCBI Taxonomy" id="112090"/>
    <lineage>
        <taxon>Eukaryota</taxon>
        <taxon>Sar</taxon>
        <taxon>Stramenopiles</taxon>
        <taxon>Oomycota</taxon>
        <taxon>Saprolegniomycetes</taxon>
        <taxon>Saprolegniales</taxon>
        <taxon>Verrucalvaceae</taxon>
        <taxon>Aphanomyces</taxon>
    </lineage>
</organism>
<evidence type="ECO:0000256" key="4">
    <source>
        <dbReference type="ARBA" id="ARBA00022801"/>
    </source>
</evidence>
<comment type="caution">
    <text evidence="9">The sequence shown here is derived from an EMBL/GenBank/DDBJ whole genome shotgun (WGS) entry which is preliminary data.</text>
</comment>
<evidence type="ECO:0000256" key="1">
    <source>
        <dbReference type="ARBA" id="ARBA00007261"/>
    </source>
</evidence>
<dbReference type="PANTHER" id="PTHR43690:SF18">
    <property type="entry name" value="INSULIN-DEGRADING ENZYME-RELATED"/>
    <property type="match status" value="1"/>
</dbReference>
<gene>
    <name evidence="9" type="ORF">AaE_003671</name>
</gene>
<dbReference type="Proteomes" id="UP000469452">
    <property type="component" value="Unassembled WGS sequence"/>
</dbReference>
<evidence type="ECO:0000256" key="3">
    <source>
        <dbReference type="ARBA" id="ARBA00022723"/>
    </source>
</evidence>
<feature type="region of interest" description="Disordered" evidence="7">
    <location>
        <begin position="41"/>
        <end position="60"/>
    </location>
</feature>
<evidence type="ECO:0000256" key="2">
    <source>
        <dbReference type="ARBA" id="ARBA00022670"/>
    </source>
</evidence>
<comment type="similarity">
    <text evidence="1">Belongs to the peptidase M16 family.</text>
</comment>
<sequence>MLSKVSLDAYKSPNDRRLYRLTTLPNGLQVLLIQCQSSDHSHVRGTSQPFDDDSQCDHSSSEKEDLMYARDSVQAAACLTVEVGSFADPPHLQGLAHYVEHMLFMGNVV</sequence>
<evidence type="ECO:0000313" key="10">
    <source>
        <dbReference type="Proteomes" id="UP000469452"/>
    </source>
</evidence>
<dbReference type="Pfam" id="PF00675">
    <property type="entry name" value="Peptidase_M16"/>
    <property type="match status" value="1"/>
</dbReference>
<dbReference type="Gene3D" id="3.30.830.10">
    <property type="entry name" value="Metalloenzyme, LuxS/M16 peptidase-like"/>
    <property type="match status" value="1"/>
</dbReference>
<dbReference type="VEuPathDB" id="FungiDB:H257_15628"/>
<dbReference type="InterPro" id="IPR050626">
    <property type="entry name" value="Peptidase_M16"/>
</dbReference>
<dbReference type="PANTHER" id="PTHR43690">
    <property type="entry name" value="NARDILYSIN"/>
    <property type="match status" value="1"/>
</dbReference>